<evidence type="ECO:0000259" key="1">
    <source>
        <dbReference type="Pfam" id="PF13556"/>
    </source>
</evidence>
<dbReference type="InterPro" id="IPR042070">
    <property type="entry name" value="PucR_C-HTH_sf"/>
</dbReference>
<dbReference type="Proteomes" id="UP000239209">
    <property type="component" value="Unassembled WGS sequence"/>
</dbReference>
<name>A0A2T0RX18_9ACTN</name>
<gene>
    <name evidence="3" type="ORF">CLV70_11290</name>
</gene>
<reference evidence="3 4" key="1">
    <citation type="submission" date="2018-03" db="EMBL/GenBank/DDBJ databases">
        <title>Genomic Encyclopedia of Archaeal and Bacterial Type Strains, Phase II (KMG-II): from individual species to whole genera.</title>
        <authorList>
            <person name="Goeker M."/>
        </authorList>
    </citation>
    <scope>NUCLEOTIDE SEQUENCE [LARGE SCALE GENOMIC DNA]</scope>
    <source>
        <strain evidence="3 4">DSM 45348</strain>
    </source>
</reference>
<dbReference type="Gene3D" id="1.10.10.2840">
    <property type="entry name" value="PucR C-terminal helix-turn-helix domain"/>
    <property type="match status" value="1"/>
</dbReference>
<dbReference type="InterPro" id="IPR025751">
    <property type="entry name" value="RsbRD_N_dom"/>
</dbReference>
<evidence type="ECO:0000313" key="4">
    <source>
        <dbReference type="Proteomes" id="UP000239209"/>
    </source>
</evidence>
<dbReference type="InterPro" id="IPR025736">
    <property type="entry name" value="PucR_C-HTH_dom"/>
</dbReference>
<organism evidence="3 4">
    <name type="scientific">Pseudosporangium ferrugineum</name>
    <dbReference type="NCBI Taxonomy" id="439699"/>
    <lineage>
        <taxon>Bacteria</taxon>
        <taxon>Bacillati</taxon>
        <taxon>Actinomycetota</taxon>
        <taxon>Actinomycetes</taxon>
        <taxon>Micromonosporales</taxon>
        <taxon>Micromonosporaceae</taxon>
        <taxon>Pseudosporangium</taxon>
    </lineage>
</organism>
<accession>A0A2T0RX18</accession>
<dbReference type="PANTHER" id="PTHR33744:SF17">
    <property type="entry name" value="CONSERVED PROTEIN"/>
    <property type="match status" value="1"/>
</dbReference>
<dbReference type="Pfam" id="PF14361">
    <property type="entry name" value="RsbRD_N"/>
    <property type="match status" value="1"/>
</dbReference>
<dbReference type="AlphaFoldDB" id="A0A2T0RX18"/>
<dbReference type="RefSeq" id="WP_106128917.1">
    <property type="nucleotide sequence ID" value="NZ_PVZG01000012.1"/>
</dbReference>
<sequence>MPQQPVVHRPQPREDALTALVEDLARDTQLVDDVVRAARAESAEVARLPWAESRRHVAALLAAGFAAFTAVGEPDFAEAERFGRERAALGVPVAALLSGVHAGRSRILEVAVERGRAAGLPDDVMLAALLRLDRYGTRLERRVVDAYRAAERELGRDHRGARIALLRRLLLGEEGEGPAPDPARFGLRPGGRYHCLISDAADPALVRQLEHAFARCGGVVAPVAGRLAGLAPRLPALPAGTAALVVTTPAVPLDRAPAAYGLCRTALDAAAGESLSGMHDVVMLAGETALAAQPMLAGLLCENLLGALDPGDEFHHNLVTTALAYLDQGQRLDRTAEALHLHPNTVRYRLRRLQELTGLGERLTVLATVRWWWALRSWPAARDGVHRR</sequence>
<dbReference type="EMBL" id="PVZG01000012">
    <property type="protein sequence ID" value="PRY25724.1"/>
    <property type="molecule type" value="Genomic_DNA"/>
</dbReference>
<dbReference type="OrthoDB" id="4571023at2"/>
<dbReference type="PANTHER" id="PTHR33744">
    <property type="entry name" value="CARBOHYDRATE DIACID REGULATOR"/>
    <property type="match status" value="1"/>
</dbReference>
<dbReference type="InterPro" id="IPR051448">
    <property type="entry name" value="CdaR-like_regulators"/>
</dbReference>
<comment type="caution">
    <text evidence="3">The sequence shown here is derived from an EMBL/GenBank/DDBJ whole genome shotgun (WGS) entry which is preliminary data.</text>
</comment>
<feature type="domain" description="RsbT co-antagonist protein RsbRD N-terminal" evidence="2">
    <location>
        <begin position="29"/>
        <end position="162"/>
    </location>
</feature>
<evidence type="ECO:0000313" key="3">
    <source>
        <dbReference type="EMBL" id="PRY25724.1"/>
    </source>
</evidence>
<evidence type="ECO:0000259" key="2">
    <source>
        <dbReference type="Pfam" id="PF14361"/>
    </source>
</evidence>
<feature type="domain" description="PucR C-terminal helix-turn-helix" evidence="1">
    <location>
        <begin position="318"/>
        <end position="359"/>
    </location>
</feature>
<proteinExistence type="predicted"/>
<keyword evidence="4" id="KW-1185">Reference proteome</keyword>
<protein>
    <submittedName>
        <fullName evidence="3">PucR-like helix-turn-helix protein</fullName>
    </submittedName>
</protein>
<dbReference type="Pfam" id="PF13556">
    <property type="entry name" value="HTH_30"/>
    <property type="match status" value="1"/>
</dbReference>